<sequence>MGRKVAGRGGAGLPKPHRSETAPPDPWPWPWPAELGDAVLLYNYGVSQHVNGGRTCPQSFLEEMPTVLVTVRGGGYGPPRKGWDHSTPYLQRVLADLWEADLTVVGRELTLVGVDQPRTDLAVQRHAEARDAVRRTGRALAAK</sequence>
<keyword evidence="3" id="KW-1185">Reference proteome</keyword>
<dbReference type="EMBL" id="BAAAZG010000001">
    <property type="protein sequence ID" value="GAA4055198.1"/>
    <property type="molecule type" value="Genomic_DNA"/>
</dbReference>
<evidence type="ECO:0000313" key="3">
    <source>
        <dbReference type="Proteomes" id="UP001500683"/>
    </source>
</evidence>
<protein>
    <recommendedName>
        <fullName evidence="4">Flavodoxin-like fold domain-containing protein</fullName>
    </recommendedName>
</protein>
<comment type="caution">
    <text evidence="2">The sequence shown here is derived from an EMBL/GenBank/DDBJ whole genome shotgun (WGS) entry which is preliminary data.</text>
</comment>
<reference evidence="3" key="1">
    <citation type="journal article" date="2019" name="Int. J. Syst. Evol. Microbiol.">
        <title>The Global Catalogue of Microorganisms (GCM) 10K type strain sequencing project: providing services to taxonomists for standard genome sequencing and annotation.</title>
        <authorList>
            <consortium name="The Broad Institute Genomics Platform"/>
            <consortium name="The Broad Institute Genome Sequencing Center for Infectious Disease"/>
            <person name="Wu L."/>
            <person name="Ma J."/>
        </authorList>
    </citation>
    <scope>NUCLEOTIDE SEQUENCE [LARGE SCALE GENOMIC DNA]</scope>
    <source>
        <strain evidence="3">JCM 16702</strain>
    </source>
</reference>
<evidence type="ECO:0008006" key="4">
    <source>
        <dbReference type="Google" id="ProtNLM"/>
    </source>
</evidence>
<name>A0ABP7UYS6_9ACTN</name>
<organism evidence="2 3">
    <name type="scientific">Actinomadura miaoliensis</name>
    <dbReference type="NCBI Taxonomy" id="430685"/>
    <lineage>
        <taxon>Bacteria</taxon>
        <taxon>Bacillati</taxon>
        <taxon>Actinomycetota</taxon>
        <taxon>Actinomycetes</taxon>
        <taxon>Streptosporangiales</taxon>
        <taxon>Thermomonosporaceae</taxon>
        <taxon>Actinomadura</taxon>
    </lineage>
</organism>
<accession>A0ABP7UYS6</accession>
<feature type="region of interest" description="Disordered" evidence="1">
    <location>
        <begin position="1"/>
        <end position="29"/>
    </location>
</feature>
<gene>
    <name evidence="2" type="ORF">GCM10022214_02870</name>
</gene>
<dbReference type="RefSeq" id="WP_344939499.1">
    <property type="nucleotide sequence ID" value="NZ_BAAAZG010000001.1"/>
</dbReference>
<dbReference type="Proteomes" id="UP001500683">
    <property type="component" value="Unassembled WGS sequence"/>
</dbReference>
<evidence type="ECO:0000313" key="2">
    <source>
        <dbReference type="EMBL" id="GAA4055198.1"/>
    </source>
</evidence>
<proteinExistence type="predicted"/>
<evidence type="ECO:0000256" key="1">
    <source>
        <dbReference type="SAM" id="MobiDB-lite"/>
    </source>
</evidence>